<dbReference type="Gene3D" id="3.30.70.3400">
    <property type="match status" value="1"/>
</dbReference>
<protein>
    <recommendedName>
        <fullName evidence="9">Protein-export membrane protein SecD</fullName>
    </recommendedName>
</protein>
<evidence type="ECO:0000256" key="5">
    <source>
        <dbReference type="ARBA" id="ARBA00022927"/>
    </source>
</evidence>
<feature type="transmembrane region" description="Helical" evidence="9">
    <location>
        <begin position="446"/>
        <end position="467"/>
    </location>
</feature>
<dbReference type="HAMAP" id="MF_01463_A">
    <property type="entry name" value="SecD_A"/>
    <property type="match status" value="1"/>
</dbReference>
<feature type="transmembrane region" description="Helical" evidence="9">
    <location>
        <begin position="418"/>
        <end position="440"/>
    </location>
</feature>
<feature type="domain" description="Protein export membrane protein SecD/SecF C-terminal" evidence="10">
    <location>
        <begin position="377"/>
        <end position="530"/>
    </location>
</feature>
<evidence type="ECO:0000259" key="10">
    <source>
        <dbReference type="Pfam" id="PF02355"/>
    </source>
</evidence>
<comment type="caution">
    <text evidence="9">Lacks conserved residue(s) required for the propagation of feature annotation.</text>
</comment>
<evidence type="ECO:0000256" key="9">
    <source>
        <dbReference type="HAMAP-Rule" id="MF_01463"/>
    </source>
</evidence>
<feature type="transmembrane region" description="Helical" evidence="9">
    <location>
        <begin position="488"/>
        <end position="508"/>
    </location>
</feature>
<dbReference type="Pfam" id="PF02355">
    <property type="entry name" value="SecD_SecF_C"/>
    <property type="match status" value="1"/>
</dbReference>
<dbReference type="SUPFAM" id="SSF82866">
    <property type="entry name" value="Multidrug efflux transporter AcrB transmembrane domain"/>
    <property type="match status" value="1"/>
</dbReference>
<comment type="caution">
    <text evidence="11">The sequence shown here is derived from an EMBL/GenBank/DDBJ whole genome shotgun (WGS) entry which is preliminary data.</text>
</comment>
<dbReference type="STRING" id="1227456.C450_11561"/>
<comment type="subunit">
    <text evidence="9">Part of the protein translocation apparatus. Forms a complex with SecF.</text>
</comment>
<dbReference type="GO" id="GO:0065002">
    <property type="term" value="P:intracellular protein transmembrane transport"/>
    <property type="evidence" value="ECO:0007669"/>
    <property type="project" value="UniProtKB-UniRule"/>
</dbReference>
<evidence type="ECO:0000256" key="3">
    <source>
        <dbReference type="ARBA" id="ARBA00022475"/>
    </source>
</evidence>
<keyword evidence="3 9" id="KW-1003">Cell membrane</keyword>
<dbReference type="InterPro" id="IPR022813">
    <property type="entry name" value="SecD/SecF_arch_bac"/>
</dbReference>
<evidence type="ECO:0000256" key="4">
    <source>
        <dbReference type="ARBA" id="ARBA00022692"/>
    </source>
</evidence>
<evidence type="ECO:0000256" key="2">
    <source>
        <dbReference type="ARBA" id="ARBA00022448"/>
    </source>
</evidence>
<dbReference type="OrthoDB" id="146638at2157"/>
<reference evidence="11 12" key="1">
    <citation type="journal article" date="2014" name="PLoS Genet.">
        <title>Phylogenetically driven sequencing of extremely halophilic archaea reveals strategies for static and dynamic osmo-response.</title>
        <authorList>
            <person name="Becker E.A."/>
            <person name="Seitzer P.M."/>
            <person name="Tritt A."/>
            <person name="Larsen D."/>
            <person name="Krusor M."/>
            <person name="Yao A.I."/>
            <person name="Wu D."/>
            <person name="Madern D."/>
            <person name="Eisen J.A."/>
            <person name="Darling A.E."/>
            <person name="Facciotti M.T."/>
        </authorList>
    </citation>
    <scope>NUCLEOTIDE SEQUENCE [LARGE SCALE GENOMIC DNA]</scope>
    <source>
        <strain evidence="11 12">DSM 8989</strain>
    </source>
</reference>
<dbReference type="InterPro" id="IPR024912">
    <property type="entry name" value="SecD_arc"/>
</dbReference>
<accession>M0N2V7</accession>
<sequence length="547" mass="57281">MIRENWRLVLLVVFVIAAGVALFAPPLGGGGANATAAAPTAEGPTNLQFGLELSGGTRIRAPLVGLTAEGVDVERGSQANVTGEVASALNVSGADVQTRVGNGSATVEVFPDRVTSDGAAGAPGNVSQEEFTRALQSAGLDVSRGDVSQGVTDQTYETAVNTLDNKVSESGLAGGSVQTVQSGGEQYIQIEVPNQNRSEVQDLVADQGRVTTVAYFPVEGNETPAYCEPGSWENTTSNGTVPEGYCSVTVLDSQEGFQNIEPVTRDRDGQPVVPVTLSDEAAGPFATDMRQYGFDNPANGTCRFEESRTGHCLLTVVDGQVVYAAGVNPNLARSFAGDDFENRPAYQTSAPNISEAQELQVDLQAGALPARLDLDAGTSQFILPDLAEKFKRFSLITGLIAVLAVAVTVFIRYRDPRVAIPMVLTALAEVFILLGFASAVGLALDLSYIAGFVAVIGTGVDDLVIIADEILQSDVKTGRVFQSRFRRALWVIGAAAATTIVAMSPLAILSLGDLRGFAIITIVGVLIGVLITRPAYGNILRNLVTGD</sequence>
<dbReference type="PANTHER" id="PTHR30081:SF1">
    <property type="entry name" value="PROTEIN TRANSLOCASE SUBUNIT SECD"/>
    <property type="match status" value="1"/>
</dbReference>
<dbReference type="PANTHER" id="PTHR30081">
    <property type="entry name" value="PROTEIN-EXPORT MEMBRANE PROTEIN SEC"/>
    <property type="match status" value="1"/>
</dbReference>
<dbReference type="PATRIC" id="fig|1227456.3.peg.2349"/>
<keyword evidence="5 9" id="KW-0653">Protein transport</keyword>
<dbReference type="AlphaFoldDB" id="M0N2V7"/>
<keyword evidence="7 9" id="KW-0811">Translocation</keyword>
<dbReference type="Gene3D" id="1.20.1640.10">
    <property type="entry name" value="Multidrug efflux transporter AcrB transmembrane domain"/>
    <property type="match status" value="1"/>
</dbReference>
<dbReference type="Gene3D" id="3.30.1360.200">
    <property type="match status" value="1"/>
</dbReference>
<evidence type="ECO:0000256" key="7">
    <source>
        <dbReference type="ARBA" id="ARBA00023010"/>
    </source>
</evidence>
<dbReference type="InterPro" id="IPR048634">
    <property type="entry name" value="SecD_SecF_C"/>
</dbReference>
<comment type="similarity">
    <text evidence="9">Belongs to the SecD/SecF family. SecD subfamily.</text>
</comment>
<organism evidence="11 12">
    <name type="scientific">Halococcus salifodinae DSM 8989</name>
    <dbReference type="NCBI Taxonomy" id="1227456"/>
    <lineage>
        <taxon>Archaea</taxon>
        <taxon>Methanobacteriati</taxon>
        <taxon>Methanobacteriota</taxon>
        <taxon>Stenosarchaea group</taxon>
        <taxon>Halobacteria</taxon>
        <taxon>Halobacteriales</taxon>
        <taxon>Halococcaceae</taxon>
        <taxon>Halococcus</taxon>
    </lineage>
</organism>
<evidence type="ECO:0000256" key="6">
    <source>
        <dbReference type="ARBA" id="ARBA00022989"/>
    </source>
</evidence>
<evidence type="ECO:0000313" key="11">
    <source>
        <dbReference type="EMBL" id="EMA52206.1"/>
    </source>
</evidence>
<comment type="function">
    <text evidence="9">Involved in protein export.</text>
</comment>
<comment type="subcellular location">
    <subcellularLocation>
        <location evidence="1 9">Cell membrane</location>
        <topology evidence="1 9">Multi-pass membrane protein</topology>
    </subcellularLocation>
</comment>
<feature type="transmembrane region" description="Helical" evidence="9">
    <location>
        <begin position="514"/>
        <end position="532"/>
    </location>
</feature>
<evidence type="ECO:0000256" key="1">
    <source>
        <dbReference type="ARBA" id="ARBA00004651"/>
    </source>
</evidence>
<dbReference type="Proteomes" id="UP000011625">
    <property type="component" value="Unassembled WGS sequence"/>
</dbReference>
<dbReference type="EMBL" id="AOME01000056">
    <property type="protein sequence ID" value="EMA52206.1"/>
    <property type="molecule type" value="Genomic_DNA"/>
</dbReference>
<keyword evidence="2 9" id="KW-0813">Transport</keyword>
<dbReference type="GO" id="GO:0006605">
    <property type="term" value="P:protein targeting"/>
    <property type="evidence" value="ECO:0007669"/>
    <property type="project" value="UniProtKB-UniRule"/>
</dbReference>
<gene>
    <name evidence="9 11" type="primary">secD</name>
    <name evidence="11" type="ORF">C450_11561</name>
</gene>
<keyword evidence="12" id="KW-1185">Reference proteome</keyword>
<keyword evidence="6 9" id="KW-1133">Transmembrane helix</keyword>
<evidence type="ECO:0000313" key="12">
    <source>
        <dbReference type="Proteomes" id="UP000011625"/>
    </source>
</evidence>
<dbReference type="RefSeq" id="WP_005043505.1">
    <property type="nucleotide sequence ID" value="NZ_AOME01000056.1"/>
</dbReference>
<keyword evidence="8 9" id="KW-0472">Membrane</keyword>
<proteinExistence type="inferred from homology"/>
<keyword evidence="4 9" id="KW-0812">Transmembrane</keyword>
<name>M0N2V7_9EURY</name>
<feature type="transmembrane region" description="Helical" evidence="9">
    <location>
        <begin position="393"/>
        <end position="411"/>
    </location>
</feature>
<dbReference type="GO" id="GO:0005886">
    <property type="term" value="C:plasma membrane"/>
    <property type="evidence" value="ECO:0007669"/>
    <property type="project" value="UniProtKB-SubCell"/>
</dbReference>
<evidence type="ECO:0000256" key="8">
    <source>
        <dbReference type="ARBA" id="ARBA00023136"/>
    </source>
</evidence>